<evidence type="ECO:0000256" key="2">
    <source>
        <dbReference type="ARBA" id="ARBA00005272"/>
    </source>
</evidence>
<keyword evidence="3" id="KW-0285">Flavoprotein</keyword>
<comment type="similarity">
    <text evidence="2">Belongs to the NADH dehydrogenase family.</text>
</comment>
<accession>A0ABX0FTQ9</accession>
<dbReference type="InterPro" id="IPR036188">
    <property type="entry name" value="FAD/NAD-bd_sf"/>
</dbReference>
<gene>
    <name evidence="7" type="ORF">GW587_27980</name>
</gene>
<keyword evidence="8" id="KW-1185">Reference proteome</keyword>
<dbReference type="Proteomes" id="UP000666369">
    <property type="component" value="Unassembled WGS sequence"/>
</dbReference>
<proteinExistence type="inferred from homology"/>
<evidence type="ECO:0000313" key="7">
    <source>
        <dbReference type="EMBL" id="NGZ88086.1"/>
    </source>
</evidence>
<dbReference type="SUPFAM" id="SSF51905">
    <property type="entry name" value="FAD/NAD(P)-binding domain"/>
    <property type="match status" value="2"/>
</dbReference>
<dbReference type="PRINTS" id="PR00368">
    <property type="entry name" value="FADPNR"/>
</dbReference>
<keyword evidence="5" id="KW-0560">Oxidoreductase</keyword>
<dbReference type="InterPro" id="IPR023753">
    <property type="entry name" value="FAD/NAD-binding_dom"/>
</dbReference>
<reference evidence="8" key="1">
    <citation type="submission" date="2023-07" db="EMBL/GenBank/DDBJ databases">
        <title>Duganella aceri sp. nov., isolated from tree sap.</title>
        <authorList>
            <person name="Kim I.S."/>
        </authorList>
    </citation>
    <scope>NUCLEOTIDE SEQUENCE [LARGE SCALE GENOMIC DNA]</scope>
    <source>
        <strain evidence="8">SAP-35</strain>
    </source>
</reference>
<sequence>METIVIAGGGAGGLELATRLGDTLGYAGLARIVLLDRWPGHFWKPLLHTVAAGRCDARADALSFAAQAAEHDFEFLRGELLCVDRARRTITLSPADGGDGACRVVGYDKLVLALGAVSHFHGVPGAAEHALTLDDVSGAETFRRRLIAACVHAAEHAAPARLLIVGGGATGVELAAALGQGAGAIAELRITVIERGPRLLPQLHPQQSASAARHLRALGVAVLTSTAVAGVSADVVFDDAGHAHRADLTLWTAGVAAPPLCATLGLAVNQLNQLVVDAGLCSVSDAGIYAFGDCASHVCPVQGAAPPRAQVAHQQAMFLADLLAGRRQGATPPGFRYHDHGTLVSLGAQAS</sequence>
<name>A0ABX0FTQ9_9BURK</name>
<comment type="cofactor">
    <cofactor evidence="1">
        <name>FAD</name>
        <dbReference type="ChEBI" id="CHEBI:57692"/>
    </cofactor>
</comment>
<evidence type="ECO:0000313" key="8">
    <source>
        <dbReference type="Proteomes" id="UP000666369"/>
    </source>
</evidence>
<dbReference type="InterPro" id="IPR051169">
    <property type="entry name" value="NADH-Q_oxidoreductase"/>
</dbReference>
<evidence type="ECO:0000256" key="4">
    <source>
        <dbReference type="ARBA" id="ARBA00022827"/>
    </source>
</evidence>
<dbReference type="PRINTS" id="PR00411">
    <property type="entry name" value="PNDRDTASEI"/>
</dbReference>
<evidence type="ECO:0000256" key="1">
    <source>
        <dbReference type="ARBA" id="ARBA00001974"/>
    </source>
</evidence>
<protein>
    <submittedName>
        <fullName evidence="7">FAD-dependent oxidoreductase</fullName>
    </submittedName>
</protein>
<dbReference type="EMBL" id="JAADJT010000017">
    <property type="protein sequence ID" value="NGZ88086.1"/>
    <property type="molecule type" value="Genomic_DNA"/>
</dbReference>
<feature type="domain" description="FAD/NAD(P)-binding" evidence="6">
    <location>
        <begin position="4"/>
        <end position="316"/>
    </location>
</feature>
<evidence type="ECO:0000259" key="6">
    <source>
        <dbReference type="Pfam" id="PF07992"/>
    </source>
</evidence>
<dbReference type="Pfam" id="PF07992">
    <property type="entry name" value="Pyr_redox_2"/>
    <property type="match status" value="1"/>
</dbReference>
<dbReference type="Gene3D" id="3.50.50.100">
    <property type="match status" value="1"/>
</dbReference>
<dbReference type="PANTHER" id="PTHR42913">
    <property type="entry name" value="APOPTOSIS-INDUCING FACTOR 1"/>
    <property type="match status" value="1"/>
</dbReference>
<organism evidence="7 8">
    <name type="scientific">Duganella aceris</name>
    <dbReference type="NCBI Taxonomy" id="2703883"/>
    <lineage>
        <taxon>Bacteria</taxon>
        <taxon>Pseudomonadati</taxon>
        <taxon>Pseudomonadota</taxon>
        <taxon>Betaproteobacteria</taxon>
        <taxon>Burkholderiales</taxon>
        <taxon>Oxalobacteraceae</taxon>
        <taxon>Telluria group</taxon>
        <taxon>Duganella</taxon>
    </lineage>
</organism>
<comment type="caution">
    <text evidence="7">The sequence shown here is derived from an EMBL/GenBank/DDBJ whole genome shotgun (WGS) entry which is preliminary data.</text>
</comment>
<dbReference type="RefSeq" id="WP_166108206.1">
    <property type="nucleotide sequence ID" value="NZ_JAADJT010000017.1"/>
</dbReference>
<dbReference type="PANTHER" id="PTHR42913:SF3">
    <property type="entry name" value="64 KDA MITOCHONDRIAL NADH DEHYDROGENASE (EUROFUNG)"/>
    <property type="match status" value="1"/>
</dbReference>
<evidence type="ECO:0000256" key="3">
    <source>
        <dbReference type="ARBA" id="ARBA00022630"/>
    </source>
</evidence>
<evidence type="ECO:0000256" key="5">
    <source>
        <dbReference type="ARBA" id="ARBA00023002"/>
    </source>
</evidence>
<keyword evidence="4" id="KW-0274">FAD</keyword>